<dbReference type="Proteomes" id="UP000003741">
    <property type="component" value="Unassembled WGS sequence"/>
</dbReference>
<sequence>MRHCICYSLLQLQPMKTTSFITPDLAAVHSLDHHHKVIPEGFNRFNPTFLRIYDRQMEVPLFQPHMVYHQTTIFHMEDFHTGTIRIDKNESVTVPYILSHLVGHDAAKRIKTLTHVCRIRVKIISVGFIQRKHRLTV</sequence>
<proteinExistence type="predicted"/>
<accession>I9EU78</accession>
<reference evidence="1 2" key="1">
    <citation type="submission" date="2012-02" db="EMBL/GenBank/DDBJ databases">
        <title>The Genome Sequence of Bacteroides cellulosilyticus CL02T12C19.</title>
        <authorList>
            <consortium name="The Broad Institute Genome Sequencing Platform"/>
            <person name="Earl A."/>
            <person name="Ward D."/>
            <person name="Feldgarden M."/>
            <person name="Gevers D."/>
            <person name="Zitomersky N.L."/>
            <person name="Coyne M.J."/>
            <person name="Comstock L.E."/>
            <person name="Young S.K."/>
            <person name="Zeng Q."/>
            <person name="Gargeya S."/>
            <person name="Fitzgerald M."/>
            <person name="Haas B."/>
            <person name="Abouelleil A."/>
            <person name="Alvarado L."/>
            <person name="Arachchi H.M."/>
            <person name="Berlin A."/>
            <person name="Chapman S.B."/>
            <person name="Gearin G."/>
            <person name="Goldberg J."/>
            <person name="Griggs A."/>
            <person name="Gujja S."/>
            <person name="Hansen M."/>
            <person name="Heiman D."/>
            <person name="Howarth C."/>
            <person name="Larimer J."/>
            <person name="Lui A."/>
            <person name="MacDonald P.J.P."/>
            <person name="McCowen C."/>
            <person name="Montmayeur A."/>
            <person name="Murphy C."/>
            <person name="Neiman D."/>
            <person name="Pearson M."/>
            <person name="Priest M."/>
            <person name="Roberts A."/>
            <person name="Saif S."/>
            <person name="Shea T."/>
            <person name="Sisk P."/>
            <person name="Stolte C."/>
            <person name="Sykes S."/>
            <person name="Wortman J."/>
            <person name="Nusbaum C."/>
            <person name="Birren B."/>
        </authorList>
    </citation>
    <scope>NUCLEOTIDE SEQUENCE [LARGE SCALE GENOMIC DNA]</scope>
    <source>
        <strain evidence="1 2">CL02T12C19</strain>
    </source>
</reference>
<evidence type="ECO:0000313" key="1">
    <source>
        <dbReference type="EMBL" id="EIY23949.1"/>
    </source>
</evidence>
<dbReference type="HOGENOM" id="CLU_1861158_0_0_10"/>
<name>I9EU78_9BACE</name>
<gene>
    <name evidence="1" type="ORF">HMPREF1062_05167</name>
</gene>
<keyword evidence="2" id="KW-1185">Reference proteome</keyword>
<comment type="caution">
    <text evidence="1">The sequence shown here is derived from an EMBL/GenBank/DDBJ whole genome shotgun (WGS) entry which is preliminary data.</text>
</comment>
<dbReference type="EMBL" id="AGXG01000104">
    <property type="protein sequence ID" value="EIY23949.1"/>
    <property type="molecule type" value="Genomic_DNA"/>
</dbReference>
<evidence type="ECO:0000313" key="2">
    <source>
        <dbReference type="Proteomes" id="UP000003741"/>
    </source>
</evidence>
<dbReference type="AlphaFoldDB" id="I9EU78"/>
<organism evidence="1 2">
    <name type="scientific">Bacteroides cellulosilyticus CL02T12C19</name>
    <dbReference type="NCBI Taxonomy" id="997874"/>
    <lineage>
        <taxon>Bacteria</taxon>
        <taxon>Pseudomonadati</taxon>
        <taxon>Bacteroidota</taxon>
        <taxon>Bacteroidia</taxon>
        <taxon>Bacteroidales</taxon>
        <taxon>Bacteroidaceae</taxon>
        <taxon>Bacteroides</taxon>
    </lineage>
</organism>
<protein>
    <submittedName>
        <fullName evidence="1">Uncharacterized protein</fullName>
    </submittedName>
</protein>